<evidence type="ECO:0000313" key="2">
    <source>
        <dbReference type="RefSeq" id="XP_027333656.1"/>
    </source>
</evidence>
<dbReference type="KEGG" id="aprc:113848376"/>
<dbReference type="PANTHER" id="PTHR36050">
    <property type="entry name" value="O-FUCOSYLTRANSFERASE 30"/>
    <property type="match status" value="1"/>
</dbReference>
<reference evidence="2" key="2">
    <citation type="submission" date="2025-08" db="UniProtKB">
        <authorList>
            <consortium name="RefSeq"/>
        </authorList>
    </citation>
    <scope>IDENTIFICATION</scope>
    <source>
        <tissue evidence="2">Young leaves</tissue>
    </source>
</reference>
<protein>
    <submittedName>
        <fullName evidence="2">O-fucosyltransferase 30</fullName>
    </submittedName>
</protein>
<proteinExistence type="predicted"/>
<dbReference type="AlphaFoldDB" id="A0A8B8JQ62"/>
<reference evidence="1" key="1">
    <citation type="journal article" date="2019" name="Toxins">
        <title>Detection of Abrin-Like and Prepropulchellin-Like Toxin Genes and Transcripts Using Whole Genome Sequencing and Full-Length Transcript Sequencing of Abrus precatorius.</title>
        <authorList>
            <person name="Hovde B.T."/>
            <person name="Daligault H.E."/>
            <person name="Hanschen E.R."/>
            <person name="Kunde Y.A."/>
            <person name="Johnson M.B."/>
            <person name="Starkenburg S.R."/>
            <person name="Johnson S.L."/>
        </authorList>
    </citation>
    <scope>NUCLEOTIDE SEQUENCE [LARGE SCALE GENOMIC DNA]</scope>
</reference>
<accession>A0A8B8JQ62</accession>
<sequence>MSPNITSRILPKRKPLHRFALCVLIVFSILYLCYTKSNSQFPALYKISASEDPQCSRQALAIGEKFMWYAPHSGFSNQLSEFKNAILMAVILNRTLVVPPILDHHAVALGSCPKFRVLDPKEIRILVWDHVIELIRSGRYISIAEIVDISSIVSSSFVRVIDLRDFVSIWCGISLDMACLEDTKLSSSIFRSLKQCGSLLSGLNGSIGNCLYAVNEDCRTTVWTYHEDGHEDGMLDSFQPDQQLKQKKKISYVRRRKDVFKTLGLGSEVESASLLAFGSLFSAPYKGSQLYVDMLQDQKLEALMEKIKFLPFVPEIMTAGKEFAKATIKAPFLCAQLRLLDGQFKNHQKATFDGLRQKLESLRQKGPLPIHVFVMTDLPRDNWSETYLGDLISDAHNYKVYFFREDDDLFRRAAIKLVAAGHGQRFASNLDNTSGRKYCSTQKLPNLLLYVEQTVCSCASLGFVGTPGSTIAENIELMRKFASSSGQC</sequence>
<name>A0A8B8JQ62_ABRPR</name>
<keyword evidence="1" id="KW-1185">Reference proteome</keyword>
<dbReference type="GeneID" id="113848376"/>
<organism evidence="1 2">
    <name type="scientific">Abrus precatorius</name>
    <name type="common">Indian licorice</name>
    <name type="synonym">Glycine abrus</name>
    <dbReference type="NCBI Taxonomy" id="3816"/>
    <lineage>
        <taxon>Eukaryota</taxon>
        <taxon>Viridiplantae</taxon>
        <taxon>Streptophyta</taxon>
        <taxon>Embryophyta</taxon>
        <taxon>Tracheophyta</taxon>
        <taxon>Spermatophyta</taxon>
        <taxon>Magnoliopsida</taxon>
        <taxon>eudicotyledons</taxon>
        <taxon>Gunneridae</taxon>
        <taxon>Pentapetalae</taxon>
        <taxon>rosids</taxon>
        <taxon>fabids</taxon>
        <taxon>Fabales</taxon>
        <taxon>Fabaceae</taxon>
        <taxon>Papilionoideae</taxon>
        <taxon>50 kb inversion clade</taxon>
        <taxon>NPAAA clade</taxon>
        <taxon>indigoferoid/millettioid clade</taxon>
        <taxon>Abreae</taxon>
        <taxon>Abrus</taxon>
    </lineage>
</organism>
<dbReference type="PANTHER" id="PTHR36050:SF1">
    <property type="entry name" value="O-FUCOSYLTRANSFERASE 30"/>
    <property type="match status" value="1"/>
</dbReference>
<dbReference type="RefSeq" id="XP_027333656.1">
    <property type="nucleotide sequence ID" value="XM_027477855.1"/>
</dbReference>
<evidence type="ECO:0000313" key="1">
    <source>
        <dbReference type="Proteomes" id="UP000694853"/>
    </source>
</evidence>
<gene>
    <name evidence="2" type="primary">LOC113848376</name>
</gene>
<dbReference type="Gene3D" id="3.40.50.11350">
    <property type="match status" value="1"/>
</dbReference>
<dbReference type="Gene3D" id="3.40.50.11340">
    <property type="match status" value="1"/>
</dbReference>
<dbReference type="OrthoDB" id="1882547at2759"/>
<dbReference type="Proteomes" id="UP000694853">
    <property type="component" value="Unplaced"/>
</dbReference>